<evidence type="ECO:0000256" key="4">
    <source>
        <dbReference type="ARBA" id="ARBA00022833"/>
    </source>
</evidence>
<dbReference type="EMBL" id="MTYJ01000330">
    <property type="protein sequence ID" value="OWA53564.1"/>
    <property type="molecule type" value="Genomic_DNA"/>
</dbReference>
<evidence type="ECO:0000256" key="3">
    <source>
        <dbReference type="ARBA" id="ARBA00022801"/>
    </source>
</evidence>
<reference evidence="10" key="1">
    <citation type="submission" date="2017-01" db="EMBL/GenBank/DDBJ databases">
        <title>Comparative genomics of anhydrobiosis in the tardigrade Hypsibius dujardini.</title>
        <authorList>
            <person name="Yoshida Y."/>
            <person name="Koutsovoulos G."/>
            <person name="Laetsch D."/>
            <person name="Stevens L."/>
            <person name="Kumar S."/>
            <person name="Horikawa D."/>
            <person name="Ishino K."/>
            <person name="Komine S."/>
            <person name="Tomita M."/>
            <person name="Blaxter M."/>
            <person name="Arakawa K."/>
        </authorList>
    </citation>
    <scope>NUCLEOTIDE SEQUENCE [LARGE SCALE GENOMIC DNA]</scope>
    <source>
        <strain evidence="10">Z151</strain>
    </source>
</reference>
<evidence type="ECO:0000256" key="2">
    <source>
        <dbReference type="ARBA" id="ARBA00022723"/>
    </source>
</evidence>
<dbReference type="InterPro" id="IPR006026">
    <property type="entry name" value="Peptidase_Metallo"/>
</dbReference>
<evidence type="ECO:0000256" key="7">
    <source>
        <dbReference type="RuleBase" id="RU361183"/>
    </source>
</evidence>
<dbReference type="PANTHER" id="PTHR10127:SF780">
    <property type="entry name" value="METALLOENDOPEPTIDASE"/>
    <property type="match status" value="1"/>
</dbReference>
<keyword evidence="3 6" id="KW-0378">Hydrolase</keyword>
<dbReference type="Pfam" id="PF01400">
    <property type="entry name" value="Astacin"/>
    <property type="match status" value="1"/>
</dbReference>
<dbReference type="InterPro" id="IPR034035">
    <property type="entry name" value="Astacin-like_dom"/>
</dbReference>
<dbReference type="CDD" id="cd04280">
    <property type="entry name" value="ZnMc_astacin_like"/>
    <property type="match status" value="1"/>
</dbReference>
<dbReference type="InterPro" id="IPR001506">
    <property type="entry name" value="Peptidase_M12A"/>
</dbReference>
<evidence type="ECO:0000256" key="1">
    <source>
        <dbReference type="ARBA" id="ARBA00022670"/>
    </source>
</evidence>
<dbReference type="Proteomes" id="UP000192578">
    <property type="component" value="Unassembled WGS sequence"/>
</dbReference>
<feature type="active site" evidence="6">
    <location>
        <position position="175"/>
    </location>
</feature>
<feature type="binding site" evidence="6">
    <location>
        <position position="184"/>
    </location>
    <ligand>
        <name>Zn(2+)</name>
        <dbReference type="ChEBI" id="CHEBI:29105"/>
        <note>catalytic</note>
    </ligand>
</feature>
<dbReference type="PROSITE" id="PS51864">
    <property type="entry name" value="ASTACIN"/>
    <property type="match status" value="1"/>
</dbReference>
<evidence type="ECO:0000313" key="9">
    <source>
        <dbReference type="EMBL" id="OWA53564.1"/>
    </source>
</evidence>
<sequence length="368" mass="40811">MEVALYALAFFVCSVKAASLFPGDSANILGNVDGPRSGGSWDITTGHGGHDPVVRPTLFEGDIVGIIEAGDSESAIVNRLTKSGLTSHTRRWPEGIVIYELSSALSTSERSMLLAAFNEFNITDTVRFHPRSTQSDYVLIKKNEPGCFATIGKVGGVQYVNLASDCWTHGIIIHELMHTIGFYHEQARTDRDAYVELNLNNVSPAQRHNFQKYDASQVTPGGTAYDFDSITHYGPTEFAVNTSSWSLRAKAPNQIRPIGQRVRLSITDIREINTMYPNSVCAILYKDDGQTGPHLRFLKNTEATFDAEWFDSFSSARVTKACTLTIYSQAGLQGAWQWYRASTSEAYNWSFVGYSYDNFARSMKCVCP</sequence>
<name>A0A9X6NHZ7_HYPEX</name>
<dbReference type="GO" id="GO:0006508">
    <property type="term" value="P:proteolysis"/>
    <property type="evidence" value="ECO:0007669"/>
    <property type="project" value="UniProtKB-KW"/>
</dbReference>
<dbReference type="GO" id="GO:0004222">
    <property type="term" value="F:metalloendopeptidase activity"/>
    <property type="evidence" value="ECO:0007669"/>
    <property type="project" value="UniProtKB-UniRule"/>
</dbReference>
<feature type="signal peptide" evidence="7">
    <location>
        <begin position="1"/>
        <end position="17"/>
    </location>
</feature>
<dbReference type="Gene3D" id="2.60.20.10">
    <property type="entry name" value="Crystallins"/>
    <property type="match status" value="1"/>
</dbReference>
<evidence type="ECO:0000313" key="10">
    <source>
        <dbReference type="Proteomes" id="UP000192578"/>
    </source>
</evidence>
<comment type="caution">
    <text evidence="6">Lacks conserved residue(s) required for the propagation of feature annotation.</text>
</comment>
<keyword evidence="4 6" id="KW-0862">Zinc</keyword>
<dbReference type="EC" id="3.4.24.-" evidence="7"/>
<evidence type="ECO:0000256" key="6">
    <source>
        <dbReference type="PROSITE-ProRule" id="PRU01211"/>
    </source>
</evidence>
<dbReference type="PRINTS" id="PR00480">
    <property type="entry name" value="ASTACIN"/>
</dbReference>
<accession>A0A9X6NHZ7</accession>
<dbReference type="InterPro" id="IPR024079">
    <property type="entry name" value="MetalloPept_cat_dom_sf"/>
</dbReference>
<keyword evidence="5 6" id="KW-0482">Metalloprotease</keyword>
<feature type="binding site" evidence="6">
    <location>
        <position position="174"/>
    </location>
    <ligand>
        <name>Zn(2+)</name>
        <dbReference type="ChEBI" id="CHEBI:29105"/>
        <note>catalytic</note>
    </ligand>
</feature>
<dbReference type="OrthoDB" id="291007at2759"/>
<keyword evidence="10" id="KW-1185">Reference proteome</keyword>
<dbReference type="GO" id="GO:0008270">
    <property type="term" value="F:zinc ion binding"/>
    <property type="evidence" value="ECO:0007669"/>
    <property type="project" value="UniProtKB-UniRule"/>
</dbReference>
<protein>
    <recommendedName>
        <fullName evidence="7">Metalloendopeptidase</fullName>
        <ecNumber evidence="7">3.4.24.-</ecNumber>
    </recommendedName>
</protein>
<evidence type="ECO:0000256" key="5">
    <source>
        <dbReference type="ARBA" id="ARBA00023049"/>
    </source>
</evidence>
<organism evidence="9 10">
    <name type="scientific">Hypsibius exemplaris</name>
    <name type="common">Freshwater tardigrade</name>
    <dbReference type="NCBI Taxonomy" id="2072580"/>
    <lineage>
        <taxon>Eukaryota</taxon>
        <taxon>Metazoa</taxon>
        <taxon>Ecdysozoa</taxon>
        <taxon>Tardigrada</taxon>
        <taxon>Eutardigrada</taxon>
        <taxon>Parachela</taxon>
        <taxon>Hypsibioidea</taxon>
        <taxon>Hypsibiidae</taxon>
        <taxon>Hypsibius</taxon>
    </lineage>
</organism>
<dbReference type="Gene3D" id="3.40.390.10">
    <property type="entry name" value="Collagenase (Catalytic Domain)"/>
    <property type="match status" value="1"/>
</dbReference>
<keyword evidence="7" id="KW-0732">Signal</keyword>
<dbReference type="SUPFAM" id="SSF55486">
    <property type="entry name" value="Metalloproteases ('zincins'), catalytic domain"/>
    <property type="match status" value="1"/>
</dbReference>
<feature type="chain" id="PRO_5041019286" description="Metalloendopeptidase" evidence="7">
    <location>
        <begin position="18"/>
        <end position="368"/>
    </location>
</feature>
<evidence type="ECO:0000259" key="8">
    <source>
        <dbReference type="PROSITE" id="PS51864"/>
    </source>
</evidence>
<feature type="binding site" evidence="6">
    <location>
        <position position="178"/>
    </location>
    <ligand>
        <name>Zn(2+)</name>
        <dbReference type="ChEBI" id="CHEBI:29105"/>
        <note>catalytic</note>
    </ligand>
</feature>
<comment type="caution">
    <text evidence="9">The sequence shown here is derived from an EMBL/GenBank/DDBJ whole genome shotgun (WGS) entry which is preliminary data.</text>
</comment>
<keyword evidence="2 6" id="KW-0479">Metal-binding</keyword>
<dbReference type="PANTHER" id="PTHR10127">
    <property type="entry name" value="DISCOIDIN, CUB, EGF, LAMININ , AND ZINC METALLOPROTEASE DOMAIN CONTAINING"/>
    <property type="match status" value="1"/>
</dbReference>
<dbReference type="SMART" id="SM00235">
    <property type="entry name" value="ZnMc"/>
    <property type="match status" value="1"/>
</dbReference>
<keyword evidence="1 6" id="KW-0645">Protease</keyword>
<gene>
    <name evidence="9" type="ORF">BV898_17987</name>
</gene>
<comment type="cofactor">
    <cofactor evidence="6 7">
        <name>Zn(2+)</name>
        <dbReference type="ChEBI" id="CHEBI:29105"/>
    </cofactor>
    <text evidence="6 7">Binds 1 zinc ion per subunit.</text>
</comment>
<dbReference type="AlphaFoldDB" id="A0A9X6NHZ7"/>
<proteinExistence type="predicted"/>
<feature type="domain" description="Peptidase M12A" evidence="8">
    <location>
        <begin position="83"/>
        <end position="282"/>
    </location>
</feature>